<dbReference type="Pfam" id="PF00857">
    <property type="entry name" value="Isochorismatase"/>
    <property type="match status" value="1"/>
</dbReference>
<dbReference type="EMBL" id="LYVJ01000004">
    <property type="protein sequence ID" value="OBU68482.1"/>
    <property type="molecule type" value="Genomic_DNA"/>
</dbReference>
<feature type="domain" description="Isochorismatase-like" evidence="2">
    <location>
        <begin position="7"/>
        <end position="171"/>
    </location>
</feature>
<dbReference type="CDD" id="cd00431">
    <property type="entry name" value="cysteine_hydrolases"/>
    <property type="match status" value="1"/>
</dbReference>
<dbReference type="Gene3D" id="3.40.50.850">
    <property type="entry name" value="Isochorismatase-like"/>
    <property type="match status" value="1"/>
</dbReference>
<proteinExistence type="predicted"/>
<dbReference type="InterPro" id="IPR050272">
    <property type="entry name" value="Isochorismatase-like_hydrls"/>
</dbReference>
<reference evidence="3 4" key="1">
    <citation type="submission" date="2016-05" db="EMBL/GenBank/DDBJ databases">
        <title>Draft Genome Sequences of Stenotrophomonas maltophilia Strains Sm32COP, Sm41DVV, Sm46PAILV, SmF3, SmF22, SmSOFb1 and SmCVFa1, Isolated from Different Manures, in France.</title>
        <authorList>
            <person name="Nazaret S."/>
            <person name="Bodilis J."/>
        </authorList>
    </citation>
    <scope>NUCLEOTIDE SEQUENCE [LARGE SCALE GENOMIC DNA]</scope>
    <source>
        <strain evidence="3 4">Sm46PAILV</strain>
    </source>
</reference>
<organism evidence="3 4">
    <name type="scientific">Stenotrophomonas maltophilia</name>
    <name type="common">Pseudomonas maltophilia</name>
    <name type="synonym">Xanthomonas maltophilia</name>
    <dbReference type="NCBI Taxonomy" id="40324"/>
    <lineage>
        <taxon>Bacteria</taxon>
        <taxon>Pseudomonadati</taxon>
        <taxon>Pseudomonadota</taxon>
        <taxon>Gammaproteobacteria</taxon>
        <taxon>Lysobacterales</taxon>
        <taxon>Lysobacteraceae</taxon>
        <taxon>Stenotrophomonas</taxon>
        <taxon>Stenotrophomonas maltophilia group</taxon>
    </lineage>
</organism>
<dbReference type="GO" id="GO:0016787">
    <property type="term" value="F:hydrolase activity"/>
    <property type="evidence" value="ECO:0007669"/>
    <property type="project" value="UniProtKB-KW"/>
</dbReference>
<sequence length="195" mass="21419">MPREAATALLVIDMFSRFDFPDAAALAPLAERAARQIRRLRDHCDEHHWPVIYANDNFSDWKRDFRQQVEQCRQDGGPAARIATVLAPVPGHYFVLKPKHSAFLATPLPILLAKLGVRRLWLSGMTADSCVLATALDANAREYDITIAREAVAALPARKRHALDLLAASGAAQVMPVSRLLAGPRSTAGNGAHRR</sequence>
<dbReference type="OrthoDB" id="9807387at2"/>
<dbReference type="PANTHER" id="PTHR43540:SF6">
    <property type="entry name" value="ISOCHORISMATASE-LIKE DOMAIN-CONTAINING PROTEIN"/>
    <property type="match status" value="1"/>
</dbReference>
<name>A0A1A6XY19_STEMA</name>
<accession>A0A1A6XY19</accession>
<evidence type="ECO:0000313" key="3">
    <source>
        <dbReference type="EMBL" id="OBU68482.1"/>
    </source>
</evidence>
<dbReference type="PANTHER" id="PTHR43540">
    <property type="entry name" value="PEROXYUREIDOACRYLATE/UREIDOACRYLATE AMIDOHYDROLASE-RELATED"/>
    <property type="match status" value="1"/>
</dbReference>
<comment type="caution">
    <text evidence="3">The sequence shown here is derived from an EMBL/GenBank/DDBJ whole genome shotgun (WGS) entry which is preliminary data.</text>
</comment>
<evidence type="ECO:0000259" key="2">
    <source>
        <dbReference type="Pfam" id="PF00857"/>
    </source>
</evidence>
<dbReference type="AlphaFoldDB" id="A0A1A6XY19"/>
<dbReference type="RefSeq" id="WP_065198602.1">
    <property type="nucleotide sequence ID" value="NZ_LYVJ01000004.1"/>
</dbReference>
<dbReference type="SUPFAM" id="SSF52499">
    <property type="entry name" value="Isochorismatase-like hydrolases"/>
    <property type="match status" value="1"/>
</dbReference>
<dbReference type="InterPro" id="IPR036380">
    <property type="entry name" value="Isochorismatase-like_sf"/>
</dbReference>
<evidence type="ECO:0000256" key="1">
    <source>
        <dbReference type="ARBA" id="ARBA00022801"/>
    </source>
</evidence>
<dbReference type="InterPro" id="IPR000868">
    <property type="entry name" value="Isochorismatase-like_dom"/>
</dbReference>
<evidence type="ECO:0000313" key="4">
    <source>
        <dbReference type="Proteomes" id="UP000092256"/>
    </source>
</evidence>
<dbReference type="Proteomes" id="UP000092256">
    <property type="component" value="Unassembled WGS sequence"/>
</dbReference>
<keyword evidence="1" id="KW-0378">Hydrolase</keyword>
<protein>
    <submittedName>
        <fullName evidence="3">Isochorismatase</fullName>
    </submittedName>
</protein>
<gene>
    <name evidence="3" type="ORF">A9K58_06640</name>
</gene>